<dbReference type="GO" id="GO:0030313">
    <property type="term" value="C:cell envelope"/>
    <property type="evidence" value="ECO:0007669"/>
    <property type="project" value="UniProtKB-SubCell"/>
</dbReference>
<evidence type="ECO:0000256" key="4">
    <source>
        <dbReference type="ARBA" id="ARBA00022729"/>
    </source>
</evidence>
<dbReference type="Gene3D" id="3.40.190.10">
    <property type="entry name" value="Periplasmic binding protein-like II"/>
    <property type="match status" value="1"/>
</dbReference>
<dbReference type="PANTHER" id="PTHR30290">
    <property type="entry name" value="PERIPLASMIC BINDING COMPONENT OF ABC TRANSPORTER"/>
    <property type="match status" value="1"/>
</dbReference>
<keyword evidence="3" id="KW-0813">Transport</keyword>
<comment type="subcellular location">
    <subcellularLocation>
        <location evidence="1">Cell envelope</location>
    </subcellularLocation>
</comment>
<dbReference type="InterPro" id="IPR030678">
    <property type="entry name" value="Peptide/Ni-bd"/>
</dbReference>
<reference evidence="7 8" key="1">
    <citation type="submission" date="2019-03" db="EMBL/GenBank/DDBJ databases">
        <title>Genomic Encyclopedia of Archaeal and Bacterial Type Strains, Phase II (KMG-II): from individual species to whole genera.</title>
        <authorList>
            <person name="Goeker M."/>
        </authorList>
    </citation>
    <scope>NUCLEOTIDE SEQUENCE [LARGE SCALE GENOMIC DNA]</scope>
    <source>
        <strain evidence="7 8">DSM 45499</strain>
    </source>
</reference>
<protein>
    <submittedName>
        <fullName evidence="7">Peptide/nickel transport system substrate-binding protein</fullName>
    </submittedName>
</protein>
<dbReference type="RefSeq" id="WP_133900947.1">
    <property type="nucleotide sequence ID" value="NZ_SOCP01000001.1"/>
</dbReference>
<dbReference type="Gene3D" id="3.90.76.10">
    <property type="entry name" value="Dipeptide-binding Protein, Domain 1"/>
    <property type="match status" value="1"/>
</dbReference>
<dbReference type="PIRSF" id="PIRSF002741">
    <property type="entry name" value="MppA"/>
    <property type="match status" value="1"/>
</dbReference>
<evidence type="ECO:0000256" key="3">
    <source>
        <dbReference type="ARBA" id="ARBA00022448"/>
    </source>
</evidence>
<gene>
    <name evidence="7" type="ORF">CLV71_101588</name>
</gene>
<evidence type="ECO:0000313" key="8">
    <source>
        <dbReference type="Proteomes" id="UP000294927"/>
    </source>
</evidence>
<evidence type="ECO:0000313" key="7">
    <source>
        <dbReference type="EMBL" id="TDV57715.1"/>
    </source>
</evidence>
<evidence type="ECO:0000259" key="6">
    <source>
        <dbReference type="Pfam" id="PF00496"/>
    </source>
</evidence>
<dbReference type="PROSITE" id="PS51257">
    <property type="entry name" value="PROKAR_LIPOPROTEIN"/>
    <property type="match status" value="1"/>
</dbReference>
<dbReference type="PANTHER" id="PTHR30290:SF10">
    <property type="entry name" value="PERIPLASMIC OLIGOPEPTIDE-BINDING PROTEIN-RELATED"/>
    <property type="match status" value="1"/>
</dbReference>
<feature type="chain" id="PRO_5038873760" evidence="5">
    <location>
        <begin position="33"/>
        <end position="527"/>
    </location>
</feature>
<dbReference type="SUPFAM" id="SSF53850">
    <property type="entry name" value="Periplasmic binding protein-like II"/>
    <property type="match status" value="1"/>
</dbReference>
<dbReference type="GO" id="GO:1904680">
    <property type="term" value="F:peptide transmembrane transporter activity"/>
    <property type="evidence" value="ECO:0007669"/>
    <property type="project" value="TreeGrafter"/>
</dbReference>
<accession>A0A4R7W614</accession>
<evidence type="ECO:0000256" key="5">
    <source>
        <dbReference type="SAM" id="SignalP"/>
    </source>
</evidence>
<name>A0A4R7W614_9PSEU</name>
<dbReference type="GO" id="GO:0015833">
    <property type="term" value="P:peptide transport"/>
    <property type="evidence" value="ECO:0007669"/>
    <property type="project" value="TreeGrafter"/>
</dbReference>
<dbReference type="GO" id="GO:0042597">
    <property type="term" value="C:periplasmic space"/>
    <property type="evidence" value="ECO:0007669"/>
    <property type="project" value="UniProtKB-ARBA"/>
</dbReference>
<dbReference type="EMBL" id="SOCP01000001">
    <property type="protein sequence ID" value="TDV57715.1"/>
    <property type="molecule type" value="Genomic_DNA"/>
</dbReference>
<dbReference type="GO" id="GO:0043190">
    <property type="term" value="C:ATP-binding cassette (ABC) transporter complex"/>
    <property type="evidence" value="ECO:0007669"/>
    <property type="project" value="InterPro"/>
</dbReference>
<dbReference type="InterPro" id="IPR000914">
    <property type="entry name" value="SBP_5_dom"/>
</dbReference>
<dbReference type="OrthoDB" id="9796817at2"/>
<dbReference type="InterPro" id="IPR039424">
    <property type="entry name" value="SBP_5"/>
</dbReference>
<keyword evidence="8" id="KW-1185">Reference proteome</keyword>
<feature type="signal peptide" evidence="5">
    <location>
        <begin position="1"/>
        <end position="32"/>
    </location>
</feature>
<keyword evidence="4 5" id="KW-0732">Signal</keyword>
<comment type="similarity">
    <text evidence="2">Belongs to the bacterial solute-binding protein 5 family.</text>
</comment>
<organism evidence="7 8">
    <name type="scientific">Actinophytocola oryzae</name>
    <dbReference type="NCBI Taxonomy" id="502181"/>
    <lineage>
        <taxon>Bacteria</taxon>
        <taxon>Bacillati</taxon>
        <taxon>Actinomycetota</taxon>
        <taxon>Actinomycetes</taxon>
        <taxon>Pseudonocardiales</taxon>
        <taxon>Pseudonocardiaceae</taxon>
    </lineage>
</organism>
<evidence type="ECO:0000256" key="1">
    <source>
        <dbReference type="ARBA" id="ARBA00004196"/>
    </source>
</evidence>
<dbReference type="Pfam" id="PF00496">
    <property type="entry name" value="SBP_bac_5"/>
    <property type="match status" value="1"/>
</dbReference>
<dbReference type="Gene3D" id="3.10.105.10">
    <property type="entry name" value="Dipeptide-binding Protein, Domain 3"/>
    <property type="match status" value="1"/>
</dbReference>
<feature type="domain" description="Solute-binding protein family 5" evidence="6">
    <location>
        <begin position="90"/>
        <end position="437"/>
    </location>
</feature>
<evidence type="ECO:0000256" key="2">
    <source>
        <dbReference type="ARBA" id="ARBA00005695"/>
    </source>
</evidence>
<comment type="caution">
    <text evidence="7">The sequence shown here is derived from an EMBL/GenBank/DDBJ whole genome shotgun (WGS) entry which is preliminary data.</text>
</comment>
<sequence length="527" mass="54919">MFAHLTRRRGIRLAAGAIAALTLAACSGQGTGDDTGSGGSAAADPSGTVNVVHGSTPNQFDPCGTLNGSELAYMTAIYAPLLRSDPATGKLSPGIATKWETSSDGLTLTLTLQKGLKFQDGSPLNAETAKTSLDQCMKLGNQTVPGLKGVAAQGDDTLVFTLESPLSGLVDLLGSRLGLLASPVAREKEGTAFGSKPVGAGPYQLTDFVPGSSVKLTRWDGYKEAGMPKGKAAAINVSIILDPSAQVAALTGGQADYGWRLDPTVVQSVKDQPNLKVSTDIGVSIADLNVDRSQGPLQNEKVRQAISYAIDRKALAETGSGGLTDVGAVQPYPPGHPYHFDDMDSAYSYDVKKAKQLLTEAGYPNGLTLRGLSLDGKNFQDAGVIVSQQLAQIGIKVTFEAKALPDATKSFYTDHQYDIFSTGMNSGPDWMTIYRRILTTTSAGNAGKAPIPDGDAAVEALNKASNDADLKSALKAANKVFQEQLPIIPLFYTPYVAAWSDRVTGGDKAFAVNGEADLTALGVTAAG</sequence>
<proteinExistence type="inferred from homology"/>
<dbReference type="Proteomes" id="UP000294927">
    <property type="component" value="Unassembled WGS sequence"/>
</dbReference>
<dbReference type="AlphaFoldDB" id="A0A4R7W614"/>